<keyword evidence="4 13" id="KW-0540">Nuclease</keyword>
<dbReference type="GO" id="GO:0031573">
    <property type="term" value="P:mitotic intra-S DNA damage checkpoint signaling"/>
    <property type="evidence" value="ECO:0007669"/>
    <property type="project" value="TreeGrafter"/>
</dbReference>
<dbReference type="PANTHER" id="PTHR13451">
    <property type="entry name" value="CLASS II CROSSOVER JUNCTION ENDONUCLEASE MUS81"/>
    <property type="match status" value="1"/>
</dbReference>
<keyword evidence="10 13" id="KW-0233">DNA recombination</keyword>
<keyword evidence="6 13" id="KW-0255">Endonuclease</keyword>
<keyword evidence="9 13" id="KW-0460">Magnesium</keyword>
<comment type="function">
    <text evidence="13">Interacts with EME1 to form a DNA structure-specific endonuclease with substrate preference for branched DNA structures with a 5'-end at the branch nick. Typical substrates include 3'-flap structures, D-loops, replication forks and nicked Holliday junctions. May be required in mitosis for the processing of stalled or collapsed replication fork intermediates. May be required in meiosis for the repair of meiosis-specific double strand breaks subsequent to single-end invasion (SEI).</text>
</comment>
<reference evidence="15 16" key="1">
    <citation type="journal article" date="2024" name="Insects">
        <title>An Improved Chromosome-Level Genome Assembly of the Firefly Pyrocoelia pectoralis.</title>
        <authorList>
            <person name="Fu X."/>
            <person name="Meyer-Rochow V.B."/>
            <person name="Ballantyne L."/>
            <person name="Zhu X."/>
        </authorList>
    </citation>
    <scope>NUCLEOTIDE SEQUENCE [LARGE SCALE GENOMIC DNA]</scope>
    <source>
        <strain evidence="15">XCY_ONT2</strain>
    </source>
</reference>
<dbReference type="CDD" id="cd21036">
    <property type="entry name" value="WH_MUS81"/>
    <property type="match status" value="1"/>
</dbReference>
<dbReference type="GO" id="GO:0003677">
    <property type="term" value="F:DNA binding"/>
    <property type="evidence" value="ECO:0007669"/>
    <property type="project" value="UniProtKB-UniRule"/>
</dbReference>
<dbReference type="PANTHER" id="PTHR13451:SF0">
    <property type="entry name" value="CROSSOVER JUNCTION ENDONUCLEASE MUS81"/>
    <property type="match status" value="1"/>
</dbReference>
<evidence type="ECO:0000256" key="12">
    <source>
        <dbReference type="ARBA" id="ARBA00023242"/>
    </source>
</evidence>
<keyword evidence="7 13" id="KW-0227">DNA damage</keyword>
<keyword evidence="8 13" id="KW-0378">Hydrolase</keyword>
<evidence type="ECO:0000256" key="1">
    <source>
        <dbReference type="ARBA" id="ARBA00001946"/>
    </source>
</evidence>
<dbReference type="SUPFAM" id="SSF47802">
    <property type="entry name" value="DNA polymerase beta, N-terminal domain-like"/>
    <property type="match status" value="1"/>
</dbReference>
<evidence type="ECO:0000313" key="15">
    <source>
        <dbReference type="EMBL" id="KAK5649653.1"/>
    </source>
</evidence>
<dbReference type="InterPro" id="IPR047416">
    <property type="entry name" value="XPF_nuclease_Mus81"/>
</dbReference>
<evidence type="ECO:0000256" key="13">
    <source>
        <dbReference type="RuleBase" id="RU369042"/>
    </source>
</evidence>
<dbReference type="Pfam" id="PF02732">
    <property type="entry name" value="ERCC4"/>
    <property type="match status" value="1"/>
</dbReference>
<sequence length="545" mass="61957">MSERVTVKLRNPNPLFEQWLIEWRDKAIQNNSKMQNCFGKALESLRKYPLPLQSGRDCKLLKGFGEKLCSMLDKKLTEYNKSLNNNAGAGELVKRKSSINSREYVPQWRSGAYAILIALYEKSLDPTYCGYMFKIDIIKGGQHMSDKSFIKPDPGSFYTAWSSMKTLLDKNLIIKKSSPAKYSLTDEGVALAHKLYRTRNDQVTAVSDSDCNIEKKASKVKKTKTINKCADKQSEVVKSNLNKMVYNESEITASPVTVPQEETFIFSPYTFDILLLVDKQETTGNSSGPLENATLTELAHLNVPFESRHLKVGDYTWISRHKETNQELVLPYIIERKRMDDLGSSIKDGRFHEQKFRLKQCGIQNVIYLIESHGSNTHVGLPIMSLYQAATNTYIQDGFNIKFTDDVRGTVNYLATFTSLLENIYKSKTLVSCPKQNLSEANVNDDLVSLLTFMEFNQGASKSRDFKVQELFVRQLLQLKGMSVDKALAIVEKYPTPRLLYMAYEETTESDGENLLSALHYGEVNKKVGAVTSKVIYQLFKRTSY</sequence>
<evidence type="ECO:0000256" key="7">
    <source>
        <dbReference type="ARBA" id="ARBA00022763"/>
    </source>
</evidence>
<organism evidence="15 16">
    <name type="scientific">Pyrocoelia pectoralis</name>
    <dbReference type="NCBI Taxonomy" id="417401"/>
    <lineage>
        <taxon>Eukaryota</taxon>
        <taxon>Metazoa</taxon>
        <taxon>Ecdysozoa</taxon>
        <taxon>Arthropoda</taxon>
        <taxon>Hexapoda</taxon>
        <taxon>Insecta</taxon>
        <taxon>Pterygota</taxon>
        <taxon>Neoptera</taxon>
        <taxon>Endopterygota</taxon>
        <taxon>Coleoptera</taxon>
        <taxon>Polyphaga</taxon>
        <taxon>Elateriformia</taxon>
        <taxon>Elateroidea</taxon>
        <taxon>Lampyridae</taxon>
        <taxon>Lampyrinae</taxon>
        <taxon>Pyrocoelia</taxon>
    </lineage>
</organism>
<dbReference type="InterPro" id="IPR006166">
    <property type="entry name" value="ERCC4_domain"/>
</dbReference>
<evidence type="ECO:0000256" key="11">
    <source>
        <dbReference type="ARBA" id="ARBA00023204"/>
    </source>
</evidence>
<dbReference type="InterPro" id="IPR047417">
    <property type="entry name" value="WHD_MUS81"/>
</dbReference>
<dbReference type="FunFam" id="1.10.10.10:FF:000307">
    <property type="entry name" value="Crossover junction endonuclease MUS81"/>
    <property type="match status" value="1"/>
</dbReference>
<comment type="similarity">
    <text evidence="3 13">Belongs to the XPF family.</text>
</comment>
<evidence type="ECO:0000256" key="9">
    <source>
        <dbReference type="ARBA" id="ARBA00022842"/>
    </source>
</evidence>
<dbReference type="GO" id="GO:0031297">
    <property type="term" value="P:replication fork processing"/>
    <property type="evidence" value="ECO:0007669"/>
    <property type="project" value="UniProtKB-ARBA"/>
</dbReference>
<dbReference type="Pfam" id="PF21292">
    <property type="entry name" value="EME1-MUS81_C"/>
    <property type="match status" value="1"/>
</dbReference>
<dbReference type="Proteomes" id="UP001329430">
    <property type="component" value="Chromosome 1"/>
</dbReference>
<accession>A0AAN7VTG9</accession>
<dbReference type="GO" id="GO:0006308">
    <property type="term" value="P:DNA catabolic process"/>
    <property type="evidence" value="ECO:0007669"/>
    <property type="project" value="UniProtKB-UniRule"/>
</dbReference>
<evidence type="ECO:0000256" key="3">
    <source>
        <dbReference type="ARBA" id="ARBA00010015"/>
    </source>
</evidence>
<comment type="subcellular location">
    <subcellularLocation>
        <location evidence="2 13">Nucleus</location>
    </subcellularLocation>
</comment>
<name>A0AAN7VTG9_9COLE</name>
<comment type="caution">
    <text evidence="15">The sequence shown here is derived from an EMBL/GenBank/DDBJ whole genome shotgun (WGS) entry which is preliminary data.</text>
</comment>
<evidence type="ECO:0000256" key="8">
    <source>
        <dbReference type="ARBA" id="ARBA00022801"/>
    </source>
</evidence>
<dbReference type="SMART" id="SM00891">
    <property type="entry name" value="ERCC4"/>
    <property type="match status" value="1"/>
</dbReference>
<evidence type="ECO:0000256" key="5">
    <source>
        <dbReference type="ARBA" id="ARBA00022723"/>
    </source>
</evidence>
<evidence type="ECO:0000256" key="6">
    <source>
        <dbReference type="ARBA" id="ARBA00022759"/>
    </source>
</evidence>
<evidence type="ECO:0000256" key="2">
    <source>
        <dbReference type="ARBA" id="ARBA00004123"/>
    </source>
</evidence>
<dbReference type="FunFam" id="1.10.150.110:FF:000001">
    <property type="entry name" value="Putative Crossover junction endonuclease MUS81"/>
    <property type="match status" value="1"/>
</dbReference>
<comment type="subunit">
    <text evidence="13">Interacts with EME1.</text>
</comment>
<dbReference type="EC" id="3.1.22.-" evidence="13"/>
<comment type="cofactor">
    <cofactor evidence="1 13">
        <name>Mg(2+)</name>
        <dbReference type="ChEBI" id="CHEBI:18420"/>
    </cofactor>
</comment>
<dbReference type="GO" id="GO:0048257">
    <property type="term" value="F:3'-flap endonuclease activity"/>
    <property type="evidence" value="ECO:0007669"/>
    <property type="project" value="TreeGrafter"/>
</dbReference>
<dbReference type="GO" id="GO:0048476">
    <property type="term" value="C:Holliday junction resolvase complex"/>
    <property type="evidence" value="ECO:0007669"/>
    <property type="project" value="UniProtKB-UniRule"/>
</dbReference>
<dbReference type="CDD" id="cd20074">
    <property type="entry name" value="XPF_nuclease_Mus81"/>
    <property type="match status" value="1"/>
</dbReference>
<gene>
    <name evidence="15" type="ORF">RI129_000682</name>
</gene>
<dbReference type="InterPro" id="IPR042530">
    <property type="entry name" value="EME1/EME2_C"/>
</dbReference>
<dbReference type="Gene3D" id="3.40.50.10130">
    <property type="match status" value="1"/>
</dbReference>
<dbReference type="InterPro" id="IPR010996">
    <property type="entry name" value="HHH_MUS81"/>
</dbReference>
<dbReference type="Gene3D" id="1.10.150.670">
    <property type="entry name" value="Crossover junction endonuclease EME1, DNA-binding domain"/>
    <property type="match status" value="1"/>
</dbReference>
<dbReference type="SUPFAM" id="SSF52980">
    <property type="entry name" value="Restriction endonuclease-like"/>
    <property type="match status" value="1"/>
</dbReference>
<keyword evidence="5 13" id="KW-0479">Metal-binding</keyword>
<evidence type="ECO:0000256" key="10">
    <source>
        <dbReference type="ARBA" id="ARBA00023172"/>
    </source>
</evidence>
<dbReference type="GO" id="GO:0000712">
    <property type="term" value="P:resolution of meiotic recombination intermediates"/>
    <property type="evidence" value="ECO:0007669"/>
    <property type="project" value="TreeGrafter"/>
</dbReference>
<dbReference type="InterPro" id="IPR011335">
    <property type="entry name" value="Restrct_endonuc-II-like"/>
</dbReference>
<dbReference type="Pfam" id="PF14716">
    <property type="entry name" value="HHH_8"/>
    <property type="match status" value="1"/>
</dbReference>
<dbReference type="Gene3D" id="1.10.150.110">
    <property type="entry name" value="DNA polymerase beta, N-terminal domain-like"/>
    <property type="match status" value="1"/>
</dbReference>
<dbReference type="FunFam" id="3.40.50.10130:FF:000003">
    <property type="entry name" value="Crossover junction endonuclease MUS81"/>
    <property type="match status" value="1"/>
</dbReference>
<dbReference type="Pfam" id="PF21136">
    <property type="entry name" value="WHD_MUS81"/>
    <property type="match status" value="1"/>
</dbReference>
<dbReference type="GO" id="GO:0046872">
    <property type="term" value="F:metal ion binding"/>
    <property type="evidence" value="ECO:0007669"/>
    <property type="project" value="UniProtKB-UniRule"/>
</dbReference>
<dbReference type="InterPro" id="IPR033309">
    <property type="entry name" value="Mus81"/>
</dbReference>
<proteinExistence type="inferred from homology"/>
<feature type="domain" description="ERCC4" evidence="14">
    <location>
        <begin position="274"/>
        <end position="374"/>
    </location>
</feature>
<protein>
    <recommendedName>
        <fullName evidence="13">Crossover junction endonuclease MUS81</fullName>
        <ecNumber evidence="13">3.1.22.-</ecNumber>
    </recommendedName>
</protein>
<evidence type="ECO:0000313" key="16">
    <source>
        <dbReference type="Proteomes" id="UP001329430"/>
    </source>
</evidence>
<keyword evidence="12 13" id="KW-0539">Nucleus</keyword>
<dbReference type="AlphaFoldDB" id="A0AAN7VTG9"/>
<dbReference type="InterPro" id="IPR027421">
    <property type="entry name" value="DNA_pol_lamdba_lyase_dom_sf"/>
</dbReference>
<keyword evidence="16" id="KW-1185">Reference proteome</keyword>
<keyword evidence="11 13" id="KW-0234">DNA repair</keyword>
<dbReference type="GO" id="GO:0000727">
    <property type="term" value="P:double-strand break repair via break-induced replication"/>
    <property type="evidence" value="ECO:0007669"/>
    <property type="project" value="UniProtKB-UniRule"/>
</dbReference>
<evidence type="ECO:0000256" key="4">
    <source>
        <dbReference type="ARBA" id="ARBA00022722"/>
    </source>
</evidence>
<dbReference type="Gene3D" id="1.10.10.10">
    <property type="entry name" value="Winged helix-like DNA-binding domain superfamily/Winged helix DNA-binding domain"/>
    <property type="match status" value="1"/>
</dbReference>
<dbReference type="GO" id="GO:0008821">
    <property type="term" value="F:crossover junction DNA endonuclease activity"/>
    <property type="evidence" value="ECO:0007669"/>
    <property type="project" value="UniProtKB-UniRule"/>
</dbReference>
<evidence type="ECO:0000259" key="14">
    <source>
        <dbReference type="SMART" id="SM00891"/>
    </source>
</evidence>
<dbReference type="EMBL" id="JAVRBK010000001">
    <property type="protein sequence ID" value="KAK5649653.1"/>
    <property type="molecule type" value="Genomic_DNA"/>
</dbReference>
<dbReference type="InterPro" id="IPR036388">
    <property type="entry name" value="WH-like_DNA-bd_sf"/>
</dbReference>
<dbReference type="GO" id="GO:0005634">
    <property type="term" value="C:nucleus"/>
    <property type="evidence" value="ECO:0007669"/>
    <property type="project" value="UniProtKB-SubCell"/>
</dbReference>